<dbReference type="GO" id="GO:0006888">
    <property type="term" value="P:endoplasmic reticulum to Golgi vesicle-mediated transport"/>
    <property type="evidence" value="ECO:0007669"/>
    <property type="project" value="TreeGrafter"/>
</dbReference>
<proteinExistence type="inferred from homology"/>
<keyword evidence="5 11" id="KW-0963">Cytoplasm</keyword>
<dbReference type="Proteomes" id="UP000076761">
    <property type="component" value="Unassembled WGS sequence"/>
</dbReference>
<dbReference type="STRING" id="1314782.A0A165UB30"/>
<dbReference type="InParanoid" id="A0A165UB30"/>
<evidence type="ECO:0000313" key="13">
    <source>
        <dbReference type="EMBL" id="KZT27897.1"/>
    </source>
</evidence>
<dbReference type="InterPro" id="IPR019734">
    <property type="entry name" value="TPR_rpt"/>
</dbReference>
<evidence type="ECO:0000256" key="2">
    <source>
        <dbReference type="ARBA" id="ARBA00004347"/>
    </source>
</evidence>
<evidence type="ECO:0000256" key="9">
    <source>
        <dbReference type="ARBA" id="ARBA00023136"/>
    </source>
</evidence>
<evidence type="ECO:0000256" key="12">
    <source>
        <dbReference type="PROSITE-ProRule" id="PRU00339"/>
    </source>
</evidence>
<protein>
    <recommendedName>
        <fullName evidence="11">Coatomer subunit epsilon</fullName>
    </recommendedName>
</protein>
<evidence type="ECO:0000256" key="10">
    <source>
        <dbReference type="ARBA" id="ARBA00023329"/>
    </source>
</evidence>
<keyword evidence="10 11" id="KW-0968">Cytoplasmic vesicle</keyword>
<dbReference type="PANTHER" id="PTHR10805">
    <property type="entry name" value="COATOMER SUBUNIT EPSILON"/>
    <property type="match status" value="1"/>
</dbReference>
<dbReference type="PROSITE" id="PS50005">
    <property type="entry name" value="TPR"/>
    <property type="match status" value="1"/>
</dbReference>
<dbReference type="InterPro" id="IPR011990">
    <property type="entry name" value="TPR-like_helical_dom_sf"/>
</dbReference>
<dbReference type="EMBL" id="KV425560">
    <property type="protein sequence ID" value="KZT27897.1"/>
    <property type="molecule type" value="Genomic_DNA"/>
</dbReference>
<keyword evidence="9 11" id="KW-0472">Membrane</keyword>
<dbReference type="AlphaFoldDB" id="A0A165UB30"/>
<dbReference type="SUPFAM" id="SSF48452">
    <property type="entry name" value="TPR-like"/>
    <property type="match status" value="1"/>
</dbReference>
<evidence type="ECO:0000256" key="5">
    <source>
        <dbReference type="ARBA" id="ARBA00022490"/>
    </source>
</evidence>
<keyword evidence="12" id="KW-0802">TPR repeat</keyword>
<dbReference type="FunCoup" id="A0A165UB30">
    <property type="interactions" value="276"/>
</dbReference>
<dbReference type="GO" id="GO:0015031">
    <property type="term" value="P:protein transport"/>
    <property type="evidence" value="ECO:0007669"/>
    <property type="project" value="UniProtKB-UniRule"/>
</dbReference>
<evidence type="ECO:0000313" key="14">
    <source>
        <dbReference type="Proteomes" id="UP000076761"/>
    </source>
</evidence>
<gene>
    <name evidence="13" type="ORF">NEOLEDRAFT_1088213</name>
</gene>
<keyword evidence="7 11" id="KW-0653">Protein transport</keyword>
<comment type="subcellular location">
    <subcellularLocation>
        <location evidence="2">Cytoplasmic vesicle</location>
        <location evidence="2">COPI-coated vesicle membrane</location>
        <topology evidence="2">Peripheral membrane protein</topology>
        <orientation evidence="2">Cytoplasmic side</orientation>
    </subcellularLocation>
    <subcellularLocation>
        <location evidence="1">Golgi apparatus membrane</location>
        <topology evidence="1">Peripheral membrane protein</topology>
        <orientation evidence="1">Cytoplasmic side</orientation>
    </subcellularLocation>
</comment>
<keyword evidence="4 11" id="KW-0813">Transport</keyword>
<dbReference type="GO" id="GO:0006890">
    <property type="term" value="P:retrograde vesicle-mediated transport, Golgi to endoplasmic reticulum"/>
    <property type="evidence" value="ECO:0007669"/>
    <property type="project" value="UniProtKB-UniRule"/>
</dbReference>
<sequence length="313" mass="34181">MESSELYHVKQQFILGAYSSLIDLTVPDPNSPDYNPILLYKARAQIAAGNPEAVEDLVPSDSDDVSLKAVSALARYRAAAEDADKESALEELRDLCIEIEGEDVSVDEKQKGMVRVLAGTAFVWAGEVEEALETLGAGTNHENLEAVAVTVQIYLSLNRSDLATKEFNRAKRWAEDDLLLQLIESFIDLVKIDNNAYTNPNSFYNEQLGNPSLTSPHLLTARGVTRLLKGDIQGAKSDFEEALTQKPDDAETLAALTVASGLPVSKKAEAEQLWNDLTSKYPQHPLVVEVAKKAELFDDFASKFTVPALATVA</sequence>
<keyword evidence="14" id="KW-1185">Reference proteome</keyword>
<organism evidence="13 14">
    <name type="scientific">Neolentinus lepideus HHB14362 ss-1</name>
    <dbReference type="NCBI Taxonomy" id="1314782"/>
    <lineage>
        <taxon>Eukaryota</taxon>
        <taxon>Fungi</taxon>
        <taxon>Dikarya</taxon>
        <taxon>Basidiomycota</taxon>
        <taxon>Agaricomycotina</taxon>
        <taxon>Agaricomycetes</taxon>
        <taxon>Gloeophyllales</taxon>
        <taxon>Gloeophyllaceae</taxon>
        <taxon>Neolentinus</taxon>
    </lineage>
</organism>
<evidence type="ECO:0000256" key="7">
    <source>
        <dbReference type="ARBA" id="ARBA00022927"/>
    </source>
</evidence>
<evidence type="ECO:0000256" key="11">
    <source>
        <dbReference type="PIRNR" id="PIRNR016478"/>
    </source>
</evidence>
<accession>A0A165UB30</accession>
<dbReference type="GO" id="GO:0006891">
    <property type="term" value="P:intra-Golgi vesicle-mediated transport"/>
    <property type="evidence" value="ECO:0007669"/>
    <property type="project" value="TreeGrafter"/>
</dbReference>
<evidence type="ECO:0000256" key="8">
    <source>
        <dbReference type="ARBA" id="ARBA00023034"/>
    </source>
</evidence>
<feature type="repeat" description="TPR" evidence="12">
    <location>
        <begin position="216"/>
        <end position="249"/>
    </location>
</feature>
<dbReference type="GO" id="GO:0030126">
    <property type="term" value="C:COPI vesicle coat"/>
    <property type="evidence" value="ECO:0007669"/>
    <property type="project" value="TreeGrafter"/>
</dbReference>
<dbReference type="GO" id="GO:0000139">
    <property type="term" value="C:Golgi membrane"/>
    <property type="evidence" value="ECO:0007669"/>
    <property type="project" value="UniProtKB-SubCell"/>
</dbReference>
<keyword evidence="6 11" id="KW-0931">ER-Golgi transport</keyword>
<evidence type="ECO:0000256" key="1">
    <source>
        <dbReference type="ARBA" id="ARBA00004255"/>
    </source>
</evidence>
<dbReference type="PANTHER" id="PTHR10805:SF0">
    <property type="entry name" value="COATOMER SUBUNIT EPSILON"/>
    <property type="match status" value="1"/>
</dbReference>
<reference evidence="13 14" key="1">
    <citation type="journal article" date="2016" name="Mol. Biol. Evol.">
        <title>Comparative Genomics of Early-Diverging Mushroom-Forming Fungi Provides Insights into the Origins of Lignocellulose Decay Capabilities.</title>
        <authorList>
            <person name="Nagy L.G."/>
            <person name="Riley R."/>
            <person name="Tritt A."/>
            <person name="Adam C."/>
            <person name="Daum C."/>
            <person name="Floudas D."/>
            <person name="Sun H."/>
            <person name="Yadav J.S."/>
            <person name="Pangilinan J."/>
            <person name="Larsson K.H."/>
            <person name="Matsuura K."/>
            <person name="Barry K."/>
            <person name="Labutti K."/>
            <person name="Kuo R."/>
            <person name="Ohm R.A."/>
            <person name="Bhattacharya S.S."/>
            <person name="Shirouzu T."/>
            <person name="Yoshinaga Y."/>
            <person name="Martin F.M."/>
            <person name="Grigoriev I.V."/>
            <person name="Hibbett D.S."/>
        </authorList>
    </citation>
    <scope>NUCLEOTIDE SEQUENCE [LARGE SCALE GENOMIC DNA]</scope>
    <source>
        <strain evidence="13 14">HHB14362 ss-1</strain>
    </source>
</reference>
<evidence type="ECO:0000256" key="3">
    <source>
        <dbReference type="ARBA" id="ARBA00008827"/>
    </source>
</evidence>
<dbReference type="GO" id="GO:0005198">
    <property type="term" value="F:structural molecule activity"/>
    <property type="evidence" value="ECO:0007669"/>
    <property type="project" value="UniProtKB-UniRule"/>
</dbReference>
<name>A0A165UB30_9AGAM</name>
<keyword evidence="8 11" id="KW-0333">Golgi apparatus</keyword>
<evidence type="ECO:0000256" key="4">
    <source>
        <dbReference type="ARBA" id="ARBA00022448"/>
    </source>
</evidence>
<dbReference type="OrthoDB" id="310217at2759"/>
<dbReference type="Pfam" id="PF04733">
    <property type="entry name" value="Coatomer_E"/>
    <property type="match status" value="1"/>
</dbReference>
<dbReference type="PIRSF" id="PIRSF016478">
    <property type="entry name" value="Coatomer_esu"/>
    <property type="match status" value="1"/>
</dbReference>
<evidence type="ECO:0000256" key="6">
    <source>
        <dbReference type="ARBA" id="ARBA00022892"/>
    </source>
</evidence>
<comment type="function">
    <text evidence="11">The coatomer is a cytosolic protein complex that binds to dilysine motifs and reversibly associates with Golgi non-clathrin-coated vesicles, which further mediate biosynthetic protein transport from the ER, via the Golgi up to the trans Golgi network. The coatomer complex is required for budding from Golgi membranes, and is essential for the retrograde Golgi-to-ER transport of dilysine-tagged proteins.</text>
</comment>
<dbReference type="InterPro" id="IPR006822">
    <property type="entry name" value="Coatomer_esu"/>
</dbReference>
<dbReference type="Gene3D" id="1.25.40.10">
    <property type="entry name" value="Tetratricopeptide repeat domain"/>
    <property type="match status" value="1"/>
</dbReference>
<comment type="similarity">
    <text evidence="3 11">Belongs to the COPE family.</text>
</comment>